<dbReference type="InterPro" id="IPR036388">
    <property type="entry name" value="WH-like_DNA-bd_sf"/>
</dbReference>
<evidence type="ECO:0000256" key="1">
    <source>
        <dbReference type="ARBA" id="ARBA00022741"/>
    </source>
</evidence>
<evidence type="ECO:0000313" key="4">
    <source>
        <dbReference type="EMBL" id="GAA4338632.1"/>
    </source>
</evidence>
<dbReference type="SUPFAM" id="SSF55073">
    <property type="entry name" value="Nucleotide cyclase"/>
    <property type="match status" value="1"/>
</dbReference>
<dbReference type="RefSeq" id="WP_345251258.1">
    <property type="nucleotide sequence ID" value="NZ_BAABFO010000020.1"/>
</dbReference>
<dbReference type="InterPro" id="IPR005158">
    <property type="entry name" value="BTAD"/>
</dbReference>
<dbReference type="EMBL" id="BAABFO010000020">
    <property type="protein sequence ID" value="GAA4338632.1"/>
    <property type="molecule type" value="Genomic_DNA"/>
</dbReference>
<keyword evidence="2" id="KW-0067">ATP-binding</keyword>
<evidence type="ECO:0000259" key="3">
    <source>
        <dbReference type="SMART" id="SM01043"/>
    </source>
</evidence>
<dbReference type="Gene3D" id="1.10.10.10">
    <property type="entry name" value="Winged helix-like DNA-binding domain superfamily/Winged helix DNA-binding domain"/>
    <property type="match status" value="1"/>
</dbReference>
<evidence type="ECO:0000256" key="2">
    <source>
        <dbReference type="ARBA" id="ARBA00022840"/>
    </source>
</evidence>
<dbReference type="Pfam" id="PF13191">
    <property type="entry name" value="AAA_16"/>
    <property type="match status" value="1"/>
</dbReference>
<keyword evidence="1" id="KW-0547">Nucleotide-binding</keyword>
<dbReference type="SUPFAM" id="SSF52540">
    <property type="entry name" value="P-loop containing nucleoside triphosphate hydrolases"/>
    <property type="match status" value="1"/>
</dbReference>
<dbReference type="InterPro" id="IPR027417">
    <property type="entry name" value="P-loop_NTPase"/>
</dbReference>
<name>A0ABP8HFF4_9BURK</name>
<dbReference type="SMART" id="SM01043">
    <property type="entry name" value="BTAD"/>
    <property type="match status" value="1"/>
</dbReference>
<dbReference type="InterPro" id="IPR041664">
    <property type="entry name" value="AAA_16"/>
</dbReference>
<comment type="caution">
    <text evidence="4">The sequence shown here is derived from an EMBL/GenBank/DDBJ whole genome shotgun (WGS) entry which is preliminary data.</text>
</comment>
<keyword evidence="5" id="KW-1185">Reference proteome</keyword>
<accession>A0ABP8HFF4</accession>
<dbReference type="PANTHER" id="PTHR16305">
    <property type="entry name" value="TESTICULAR SOLUBLE ADENYLYL CYCLASE"/>
    <property type="match status" value="1"/>
</dbReference>
<sequence length="1253" mass="135143">MASTLSLFLLGPLVVQTDGGAVAALRYNKARALLVYLALERGFHTRDSLAFLLWPEASVQVGRARLKRMLFELKDNLGAELLEGNRDVLRLRAGADVWTDVGVFTEAIESARRDRGVGASAGLDRVERAAALYRGQFLQGLELDDASEFSNWVHLRREQYLNAFLYAIRLLAEGHERDGALHEAIERAHQLTAAAPWDDSGWKYLLRLLVKAGQHERAQQEFEYYRQMLSAEMGAQPDESVRRILDAPCGGAPRPPSRMTERRQLTAVSCEFDAQGELEDVVEAVAGHVARCEAILQRACAHTVRTPSGGLLAYFGYPLAIENAARHAVAAAAECVEPADARPAPPGSAVGVCVGVHTGLVISSAIDGVADAGGAVSRVAVRLSSLAGRGQVFVSGATRQLLADAAELEFAGTLHGRQQSDQIDLFRLRRDRPALPARGARHPVAFCGRQVELGHLSGVWRDDAQPACLVIGEAGLGKSCLIEHFVARERIDGIVFKCWPELRQMPFHPFVHWIDRLRADQAAGALDRGLAPNLERLAGLLHAPRDQALGAVPPPAMRRCLLEELRALIDLCVPEGGVVVFDDAHWADPSTREMLAGLVDAPLPRRSVFVTARPDFVAPWQHGAPVQQLQLGPLDRADVVCLVRSVAGGQPLSDDVLQRIVALSEGVPLYAEELTRDVLSSASATADDGAEEPADVPLPRSLNDLLMSRIDSVGDVKPIAQFAAAAGGEFTLALLQAAMNRPRGDVAEAVAALLRHNLIVRLDEQRYMFRHALLREAAYQSQARDARLEAHRRLAEVMAQDPYTHRQSPESLAWHYLRAGNRRRALDYLLLAARNAAAKLAYREAAGYYRTALDVVAPAETPSAVMEELDIRMEFGIQLGALHGVGSPEAVEAFREALRLARPLGDDPRLFPVYWGLWTGASSWADFGMAAELSQTLLRLAEAAGDPVLRCHAHGARGQTALFLGYFAEAVEELERGVAAYRPGPGSLALGEDPLAAAQGMLGLAYWYVGRIGDAQATAAAAVERARHLDHAYSLAGALVKAAGVHRLCGHVDAVDGLAGEAGRLAQSLGTPQWEELAAAFRHWAAAARGDGGAPERIAASAHRMSGIVNGLAPLLMVLWTEASDLAGNAGNGLAAAGRGLAAADDIQDRHNLSEFQRLKGKFLAAQGFPEAIFRPWLETAVDSARQYASPTLLLRAVLSLAGHVQRPAAAHIELLRVCLGEVTGGDELWEVRGARELLGRDDAGPVELAQTH</sequence>
<dbReference type="InterPro" id="IPR011990">
    <property type="entry name" value="TPR-like_helical_dom_sf"/>
</dbReference>
<dbReference type="Gene3D" id="1.25.40.10">
    <property type="entry name" value="Tetratricopeptide repeat domain"/>
    <property type="match status" value="2"/>
</dbReference>
<dbReference type="PANTHER" id="PTHR16305:SF28">
    <property type="entry name" value="GUANYLATE CYCLASE DOMAIN-CONTAINING PROTEIN"/>
    <property type="match status" value="1"/>
</dbReference>
<dbReference type="SUPFAM" id="SSF48452">
    <property type="entry name" value="TPR-like"/>
    <property type="match status" value="2"/>
</dbReference>
<feature type="domain" description="Bacterial transcriptional activator" evidence="3">
    <location>
        <begin position="99"/>
        <end position="245"/>
    </location>
</feature>
<dbReference type="InterPro" id="IPR029787">
    <property type="entry name" value="Nucleotide_cyclase"/>
</dbReference>
<gene>
    <name evidence="4" type="ORF">GCM10023144_35920</name>
</gene>
<evidence type="ECO:0000313" key="5">
    <source>
        <dbReference type="Proteomes" id="UP001501671"/>
    </source>
</evidence>
<organism evidence="4 5">
    <name type="scientific">Pigmentiphaga soli</name>
    <dbReference type="NCBI Taxonomy" id="1007095"/>
    <lineage>
        <taxon>Bacteria</taxon>
        <taxon>Pseudomonadati</taxon>
        <taxon>Pseudomonadota</taxon>
        <taxon>Betaproteobacteria</taxon>
        <taxon>Burkholderiales</taxon>
        <taxon>Alcaligenaceae</taxon>
        <taxon>Pigmentiphaga</taxon>
    </lineage>
</organism>
<proteinExistence type="predicted"/>
<dbReference type="Pfam" id="PF03704">
    <property type="entry name" value="BTAD"/>
    <property type="match status" value="1"/>
</dbReference>
<reference evidence="5" key="1">
    <citation type="journal article" date="2019" name="Int. J. Syst. Evol. Microbiol.">
        <title>The Global Catalogue of Microorganisms (GCM) 10K type strain sequencing project: providing services to taxonomists for standard genome sequencing and annotation.</title>
        <authorList>
            <consortium name="The Broad Institute Genomics Platform"/>
            <consortium name="The Broad Institute Genome Sequencing Center for Infectious Disease"/>
            <person name="Wu L."/>
            <person name="Ma J."/>
        </authorList>
    </citation>
    <scope>NUCLEOTIDE SEQUENCE [LARGE SCALE GENOMIC DNA]</scope>
    <source>
        <strain evidence="5">JCM 17666</strain>
    </source>
</reference>
<protein>
    <submittedName>
        <fullName evidence="4">Adenylate/guanylate cyclase domain-containing protein</fullName>
    </submittedName>
</protein>
<dbReference type="Proteomes" id="UP001501671">
    <property type="component" value="Unassembled WGS sequence"/>
</dbReference>